<keyword evidence="2" id="KW-1185">Reference proteome</keyword>
<reference evidence="1" key="1">
    <citation type="submission" date="2022-01" db="EMBL/GenBank/DDBJ databases">
        <authorList>
            <person name="King R."/>
        </authorList>
    </citation>
    <scope>NUCLEOTIDE SEQUENCE</scope>
</reference>
<accession>A0A9N9T0J3</accession>
<proteinExistence type="predicted"/>
<gene>
    <name evidence="1" type="ORF">DIABBA_LOCUS6684</name>
</gene>
<dbReference type="PANTHER" id="PTHR38681">
    <property type="entry name" value="RETROVIRUS-RELATED POL POLYPROTEIN FROM TRANSPOSON 412-LIKE PROTEIN-RELATED"/>
    <property type="match status" value="1"/>
</dbReference>
<dbReference type="PANTHER" id="PTHR38681:SF1">
    <property type="entry name" value="RETROVIRUS-RELATED POL POLYPROTEIN FROM TRANSPOSON 412-LIKE PROTEIN"/>
    <property type="match status" value="1"/>
</dbReference>
<organism evidence="1 2">
    <name type="scientific">Diabrotica balteata</name>
    <name type="common">Banded cucumber beetle</name>
    <dbReference type="NCBI Taxonomy" id="107213"/>
    <lineage>
        <taxon>Eukaryota</taxon>
        <taxon>Metazoa</taxon>
        <taxon>Ecdysozoa</taxon>
        <taxon>Arthropoda</taxon>
        <taxon>Hexapoda</taxon>
        <taxon>Insecta</taxon>
        <taxon>Pterygota</taxon>
        <taxon>Neoptera</taxon>
        <taxon>Endopterygota</taxon>
        <taxon>Coleoptera</taxon>
        <taxon>Polyphaga</taxon>
        <taxon>Cucujiformia</taxon>
        <taxon>Chrysomeloidea</taxon>
        <taxon>Chrysomelidae</taxon>
        <taxon>Galerucinae</taxon>
        <taxon>Diabroticina</taxon>
        <taxon>Diabroticites</taxon>
        <taxon>Diabrotica</taxon>
    </lineage>
</organism>
<protein>
    <submittedName>
        <fullName evidence="1">Uncharacterized protein</fullName>
    </submittedName>
</protein>
<evidence type="ECO:0000313" key="2">
    <source>
        <dbReference type="Proteomes" id="UP001153709"/>
    </source>
</evidence>
<sequence length="132" mass="15155">MKTSTHVFVRRDAIKNGLDNPYHGPFPVVKQGDKTFEVLVNGKEVTLFIDRLKPAYEATLAILDKLDIDSARPTDEEVARMFGYEEAFYAGTLSRWQKLKPKIWALFDEPYSSSQAKVPPFNVHHRNVNINF</sequence>
<dbReference type="AlphaFoldDB" id="A0A9N9T0J3"/>
<dbReference type="EMBL" id="OU898279">
    <property type="protein sequence ID" value="CAG9833273.1"/>
    <property type="molecule type" value="Genomic_DNA"/>
</dbReference>
<dbReference type="Proteomes" id="UP001153709">
    <property type="component" value="Chromosome 4"/>
</dbReference>
<name>A0A9N9T0J3_DIABA</name>
<dbReference type="OrthoDB" id="10025005at2759"/>
<evidence type="ECO:0000313" key="1">
    <source>
        <dbReference type="EMBL" id="CAG9833273.1"/>
    </source>
</evidence>